<dbReference type="HOGENOM" id="CLU_1806840_0_0_1"/>
<organism evidence="1 2">
    <name type="scientific">Penicillium rubens (strain ATCC 28089 / DSM 1075 / NRRL 1951 / Wisconsin 54-1255)</name>
    <name type="common">Penicillium chrysogenum</name>
    <dbReference type="NCBI Taxonomy" id="500485"/>
    <lineage>
        <taxon>Eukaryota</taxon>
        <taxon>Fungi</taxon>
        <taxon>Dikarya</taxon>
        <taxon>Ascomycota</taxon>
        <taxon>Pezizomycotina</taxon>
        <taxon>Eurotiomycetes</taxon>
        <taxon>Eurotiomycetidae</taxon>
        <taxon>Eurotiales</taxon>
        <taxon>Aspergillaceae</taxon>
        <taxon>Penicillium</taxon>
        <taxon>Penicillium chrysogenum species complex</taxon>
    </lineage>
</organism>
<protein>
    <submittedName>
        <fullName evidence="1">Uncharacterized protein</fullName>
    </submittedName>
</protein>
<reference evidence="1 2" key="1">
    <citation type="journal article" date="2008" name="Nat. Biotechnol.">
        <title>Genome sequencing and analysis of the filamentous fungus Penicillium chrysogenum.</title>
        <authorList>
            <person name="van den Berg M.A."/>
            <person name="Albang R."/>
            <person name="Albermann K."/>
            <person name="Badger J.H."/>
            <person name="Daran J.-M."/>
            <person name="Driessen A.J.M."/>
            <person name="Garcia-Estrada C."/>
            <person name="Fedorova N.D."/>
            <person name="Harris D.M."/>
            <person name="Heijne W.H.M."/>
            <person name="Joardar V.S."/>
            <person name="Kiel J.A.K.W."/>
            <person name="Kovalchuk A."/>
            <person name="Martin J.F."/>
            <person name="Nierman W.C."/>
            <person name="Nijland J.G."/>
            <person name="Pronk J.T."/>
            <person name="Roubos J.A."/>
            <person name="van der Klei I.J."/>
            <person name="van Peij N.N.M.E."/>
            <person name="Veenhuis M."/>
            <person name="von Doehren H."/>
            <person name="Wagner C."/>
            <person name="Wortman J.R."/>
            <person name="Bovenberg R.A.L."/>
        </authorList>
    </citation>
    <scope>NUCLEOTIDE SEQUENCE [LARGE SCALE GENOMIC DNA]</scope>
    <source>
        <strain evidence="2">ATCC 28089 / DSM 1075 / NRRL 1951 / Wisconsin 54-1255</strain>
    </source>
</reference>
<keyword evidence="2" id="KW-1185">Reference proteome</keyword>
<proteinExistence type="predicted"/>
<evidence type="ECO:0000313" key="1">
    <source>
        <dbReference type="EMBL" id="CAP92137.1"/>
    </source>
</evidence>
<evidence type="ECO:0000313" key="2">
    <source>
        <dbReference type="Proteomes" id="UP000000724"/>
    </source>
</evidence>
<dbReference type="EMBL" id="AM920428">
    <property type="protein sequence ID" value="CAP92137.1"/>
    <property type="molecule type" value="Genomic_DNA"/>
</dbReference>
<sequence>MRFIQPWRTVDQHWAPPPVEAESKRPPVQIKIAGESHCHPLKRQEDSASYMERPRVVDDDDWTGVGRMDYQLQEERGLANPAPATMAPEDKARVFEPVRGQHREISGVRGFPEPLAGNEAKVEGRKVLLLLAPPAAQPPLTGL</sequence>
<dbReference type="VEuPathDB" id="FungiDB:PCH_Pc13g10680"/>
<name>B6H404_PENRW</name>
<dbReference type="AlphaFoldDB" id="B6H404"/>
<gene>
    <name evidence="1" type="ORF">Pc13g10680</name>
    <name evidence="1" type="ORF">PCH_Pc13g10680</name>
</gene>
<dbReference type="OrthoDB" id="10376110at2759"/>
<accession>B6H404</accession>
<dbReference type="Proteomes" id="UP000000724">
    <property type="component" value="Contig Pc00c13"/>
</dbReference>